<organism evidence="1 2">
    <name type="scientific">Desulfotruncus arcticus DSM 17038</name>
    <dbReference type="NCBI Taxonomy" id="1121424"/>
    <lineage>
        <taxon>Bacteria</taxon>
        <taxon>Bacillati</taxon>
        <taxon>Bacillota</taxon>
        <taxon>Clostridia</taxon>
        <taxon>Eubacteriales</taxon>
        <taxon>Desulfallaceae</taxon>
        <taxon>Desulfotruncus</taxon>
    </lineage>
</organism>
<dbReference type="RefSeq" id="WP_092474177.1">
    <property type="nucleotide sequence ID" value="NZ_FOOX01000020.1"/>
</dbReference>
<dbReference type="AlphaFoldDB" id="A0A1I2Y6Q7"/>
<accession>A0A1I2Y6Q7</accession>
<keyword evidence="2" id="KW-1185">Reference proteome</keyword>
<evidence type="ECO:0000313" key="1">
    <source>
        <dbReference type="EMBL" id="SFH21353.1"/>
    </source>
</evidence>
<dbReference type="OrthoDB" id="1683660at2"/>
<dbReference type="InterPro" id="IPR011231">
    <property type="entry name" value="Phage_VT1-Sakai_H0018"/>
</dbReference>
<dbReference type="EMBL" id="FOOX01000020">
    <property type="protein sequence ID" value="SFH21353.1"/>
    <property type="molecule type" value="Genomic_DNA"/>
</dbReference>
<evidence type="ECO:0008006" key="3">
    <source>
        <dbReference type="Google" id="ProtNLM"/>
    </source>
</evidence>
<dbReference type="Pfam" id="PF09956">
    <property type="entry name" value="Phage_cement_2"/>
    <property type="match status" value="1"/>
</dbReference>
<sequence length="141" mass="14829">MGRKVSDGQSVVVSVPASTVITQGNFYLLDGFFGMAVQSIKTDADGNVISYKGSAVASGSVPAEVTLNIEPAEYENSQITVADAFDKGDKIYWSVGTGLLTTAPNNDASGNPQNRPVGRVTQAKDTNNVIWLKLGPQVLAH</sequence>
<gene>
    <name evidence="1" type="ORF">SAMN05660649_04271</name>
</gene>
<protein>
    <recommendedName>
        <fullName evidence="3">DUF2190 family protein</fullName>
    </recommendedName>
</protein>
<reference evidence="2" key="1">
    <citation type="submission" date="2016-10" db="EMBL/GenBank/DDBJ databases">
        <authorList>
            <person name="Varghese N."/>
            <person name="Submissions S."/>
        </authorList>
    </citation>
    <scope>NUCLEOTIDE SEQUENCE [LARGE SCALE GENOMIC DNA]</scope>
    <source>
        <strain evidence="2">DSM 17038</strain>
    </source>
</reference>
<name>A0A1I2Y6Q7_9FIRM</name>
<dbReference type="Proteomes" id="UP000199337">
    <property type="component" value="Unassembled WGS sequence"/>
</dbReference>
<dbReference type="STRING" id="341036.SAMN05660649_04271"/>
<evidence type="ECO:0000313" key="2">
    <source>
        <dbReference type="Proteomes" id="UP000199337"/>
    </source>
</evidence>
<proteinExistence type="predicted"/>